<sequence length="630" mass="73335">MFQSAPRTEAFRKFPDEQQDPLHLPGYQLPLDFAPFHSNVYGVLRRSLFPTALDDRDIQKGYADQPLLTIREINMINFMEILTDIPNWWEKIDDPQTAEKWKKDALESGFDITPKMAKWIIDELRYKAMVYRLQKTVTLRNGGISKSDSAVPLPLIERMRRAMTDLKPGPLHRVEIIPRTNGHERSLIPLGLNPLVYGKSRILPDRLLSIDDALSSIGAGEIIDLPQETGITREDMVWKVASRADLKVKPYSTNFQLLPSDLQLGPDGKWHIVSYINNLHPEQFREMYEIIAEIFSEMEPVWNTTLTPLKDMLHSRARIEYHKVEYYPVPQEAMNIKPQYREGESENEFSERLNNWRIEHYKAIQPDADDFRPWAVPLSMMYNLPTDLSEQVRIEEGVQLNKDYGKTGLQAFFSLLEFTLTPEDPVYERPWHIEGQLNEHICASSILYLDSQNIEDVYLSFRQMSETASLSEVQHELDDWVWLKQIYGLEAGSAAVQEIGRINFRPGRVIQWPSTVHTRVDPIRLKDKTKPGVLRLLAIYLVDPNIRIISTANIPPQRVDWKQEMQDLGPKQYDEVKKFPPYLIDRVLNRKDGFPFLLEDAENYAQQIWLECLEFREYQSVAFTSHVLEP</sequence>
<proteinExistence type="predicted"/>
<organism evidence="3 4">
    <name type="scientific">Monascus purpureus</name>
    <name type="common">Red mold</name>
    <name type="synonym">Monascus anka</name>
    <dbReference type="NCBI Taxonomy" id="5098"/>
    <lineage>
        <taxon>Eukaryota</taxon>
        <taxon>Fungi</taxon>
        <taxon>Dikarya</taxon>
        <taxon>Ascomycota</taxon>
        <taxon>Pezizomycotina</taxon>
        <taxon>Eurotiomycetes</taxon>
        <taxon>Eurotiomycetidae</taxon>
        <taxon>Eurotiales</taxon>
        <taxon>Aspergillaceae</taxon>
        <taxon>Monascus</taxon>
    </lineage>
</organism>
<comment type="caution">
    <text evidence="3">The sequence shown here is derived from an EMBL/GenBank/DDBJ whole genome shotgun (WGS) entry which is preliminary data.</text>
</comment>
<dbReference type="InterPro" id="IPR049207">
    <property type="entry name" value="DUF4246_N"/>
</dbReference>
<evidence type="ECO:0000313" key="3">
    <source>
        <dbReference type="EMBL" id="TQB70935.1"/>
    </source>
</evidence>
<dbReference type="Pfam" id="PF21666">
    <property type="entry name" value="DUF4246_N"/>
    <property type="match status" value="1"/>
</dbReference>
<reference evidence="3 4" key="1">
    <citation type="submission" date="2019-06" db="EMBL/GenBank/DDBJ databases">
        <title>Wine fermentation using esterase from Monascus purpureus.</title>
        <authorList>
            <person name="Geng C."/>
            <person name="Zhang Y."/>
        </authorList>
    </citation>
    <scope>NUCLEOTIDE SEQUENCE [LARGE SCALE GENOMIC DNA]</scope>
    <source>
        <strain evidence="3">HQ1</strain>
    </source>
</reference>
<dbReference type="AlphaFoldDB" id="A0A507QR42"/>
<evidence type="ECO:0000259" key="2">
    <source>
        <dbReference type="Pfam" id="PF21666"/>
    </source>
</evidence>
<dbReference type="STRING" id="5098.A0A507QR42"/>
<feature type="domain" description="DUF4246" evidence="2">
    <location>
        <begin position="24"/>
        <end position="104"/>
    </location>
</feature>
<evidence type="ECO:0000259" key="1">
    <source>
        <dbReference type="Pfam" id="PF14033"/>
    </source>
</evidence>
<gene>
    <name evidence="3" type="ORF">MPDQ_007948</name>
</gene>
<dbReference type="Proteomes" id="UP000319663">
    <property type="component" value="Unassembled WGS sequence"/>
</dbReference>
<dbReference type="InterPro" id="IPR025340">
    <property type="entry name" value="DUF4246"/>
</dbReference>
<dbReference type="Pfam" id="PF14033">
    <property type="entry name" value="DUF4246"/>
    <property type="match status" value="1"/>
</dbReference>
<name>A0A507QR42_MONPU</name>
<dbReference type="OrthoDB" id="415532at2759"/>
<keyword evidence="4" id="KW-1185">Reference proteome</keyword>
<dbReference type="EMBL" id="VIFY01000091">
    <property type="protein sequence ID" value="TQB70935.1"/>
    <property type="molecule type" value="Genomic_DNA"/>
</dbReference>
<dbReference type="PANTHER" id="PTHR33119">
    <property type="entry name" value="IFI3P"/>
    <property type="match status" value="1"/>
</dbReference>
<feature type="domain" description="DUF4246" evidence="1">
    <location>
        <begin position="115"/>
        <end position="564"/>
    </location>
</feature>
<dbReference type="PANTHER" id="PTHR33119:SF1">
    <property type="entry name" value="FE2OG DIOXYGENASE DOMAIN-CONTAINING PROTEIN"/>
    <property type="match status" value="1"/>
</dbReference>
<dbReference type="InterPro" id="IPR049192">
    <property type="entry name" value="DUF4246_C"/>
</dbReference>
<protein>
    <submittedName>
        <fullName evidence="3">Uncharacterized protein</fullName>
    </submittedName>
</protein>
<evidence type="ECO:0000313" key="4">
    <source>
        <dbReference type="Proteomes" id="UP000319663"/>
    </source>
</evidence>
<accession>A0A507QR42</accession>